<evidence type="ECO:0000313" key="7">
    <source>
        <dbReference type="WBParaSite" id="MBELARI_LOCUS6008"/>
    </source>
</evidence>
<comment type="subcellular location">
    <subcellularLocation>
        <location evidence="1">Cytoplasm</location>
    </subcellularLocation>
</comment>
<accession>A0AAF3FG44</accession>
<dbReference type="InterPro" id="IPR019376">
    <property type="entry name" value="Myeloid_leukemia_factor"/>
</dbReference>
<dbReference type="Proteomes" id="UP000887575">
    <property type="component" value="Unassembled WGS sequence"/>
</dbReference>
<evidence type="ECO:0000256" key="1">
    <source>
        <dbReference type="ARBA" id="ARBA00004496"/>
    </source>
</evidence>
<evidence type="ECO:0000256" key="5">
    <source>
        <dbReference type="SAM" id="MobiDB-lite"/>
    </source>
</evidence>
<dbReference type="Pfam" id="PF10248">
    <property type="entry name" value="Mlf1IP"/>
    <property type="match status" value="1"/>
</dbReference>
<dbReference type="AlphaFoldDB" id="A0AAF3FG44"/>
<keyword evidence="6" id="KW-1185">Reference proteome</keyword>
<keyword evidence="3" id="KW-0963">Cytoplasm</keyword>
<evidence type="ECO:0000313" key="6">
    <source>
        <dbReference type="Proteomes" id="UP000887575"/>
    </source>
</evidence>
<proteinExistence type="inferred from homology"/>
<evidence type="ECO:0000256" key="3">
    <source>
        <dbReference type="ARBA" id="ARBA00022490"/>
    </source>
</evidence>
<evidence type="ECO:0000256" key="2">
    <source>
        <dbReference type="ARBA" id="ARBA00008332"/>
    </source>
</evidence>
<dbReference type="GO" id="GO:0005737">
    <property type="term" value="C:cytoplasm"/>
    <property type="evidence" value="ECO:0007669"/>
    <property type="project" value="UniProtKB-SubCell"/>
</dbReference>
<sequence>MFGGEDPFAMFGHMRRQMHMMDQMMDSMMDPFGMMGGGHPRISPFSMIDNGQSSHQVRPRMMHPHQLAHPFGGLGFGGLFGAMNQMQHHAASDPHSHMYSHSTVMTFGPDGQQRVVEHTTSKAGDVRETRRRVRDGEKDEMAIGHSIGDRTHIIEKKRDKDGNVRSQQKFINLGEEEAMEFDREYQTRARNNVYRSKTDPAARNAIENGAHHGSTSRYGRYSDGAGNSRASDVGASRTNAPIVTLPEEEDDIQEIPNPHAPTSSTSRGSGGGAGPIIREISEEEAESSVSKRRKNSTGRFYPGDY</sequence>
<dbReference type="PANTHER" id="PTHR13105">
    <property type="entry name" value="MYELOID LEUKEMIA FACTOR"/>
    <property type="match status" value="1"/>
</dbReference>
<reference evidence="7" key="1">
    <citation type="submission" date="2024-02" db="UniProtKB">
        <authorList>
            <consortium name="WormBaseParasite"/>
        </authorList>
    </citation>
    <scope>IDENTIFICATION</scope>
</reference>
<keyword evidence="4" id="KW-0597">Phosphoprotein</keyword>
<evidence type="ECO:0000256" key="4">
    <source>
        <dbReference type="ARBA" id="ARBA00022553"/>
    </source>
</evidence>
<protein>
    <submittedName>
        <fullName evidence="7">Myeloid leukemia factor</fullName>
    </submittedName>
</protein>
<organism evidence="6 7">
    <name type="scientific">Mesorhabditis belari</name>
    <dbReference type="NCBI Taxonomy" id="2138241"/>
    <lineage>
        <taxon>Eukaryota</taxon>
        <taxon>Metazoa</taxon>
        <taxon>Ecdysozoa</taxon>
        <taxon>Nematoda</taxon>
        <taxon>Chromadorea</taxon>
        <taxon>Rhabditida</taxon>
        <taxon>Rhabditina</taxon>
        <taxon>Rhabditomorpha</taxon>
        <taxon>Rhabditoidea</taxon>
        <taxon>Rhabditidae</taxon>
        <taxon>Mesorhabditinae</taxon>
        <taxon>Mesorhabditis</taxon>
    </lineage>
</organism>
<feature type="region of interest" description="Disordered" evidence="5">
    <location>
        <begin position="195"/>
        <end position="305"/>
    </location>
</feature>
<comment type="similarity">
    <text evidence="2">Belongs to the MLF family.</text>
</comment>
<dbReference type="WBParaSite" id="MBELARI_LOCUS6008">
    <property type="protein sequence ID" value="MBELARI_LOCUS6008"/>
    <property type="gene ID" value="MBELARI_LOCUS6008"/>
</dbReference>
<name>A0AAF3FG44_9BILA</name>